<name>A0A9W9ZVX6_9CNID</name>
<dbReference type="InterPro" id="IPR000832">
    <property type="entry name" value="GPCR_2_secretin-like"/>
</dbReference>
<feature type="non-terminal residue" evidence="5">
    <location>
        <position position="1"/>
    </location>
</feature>
<dbReference type="GO" id="GO:0004930">
    <property type="term" value="F:G protein-coupled receptor activity"/>
    <property type="evidence" value="ECO:0007669"/>
    <property type="project" value="InterPro"/>
</dbReference>
<dbReference type="OrthoDB" id="1100386at2759"/>
<gene>
    <name evidence="5" type="ORF">OS493_039498</name>
</gene>
<dbReference type="Pfam" id="PF00002">
    <property type="entry name" value="7tm_2"/>
    <property type="match status" value="1"/>
</dbReference>
<dbReference type="GO" id="GO:0016020">
    <property type="term" value="C:membrane"/>
    <property type="evidence" value="ECO:0007669"/>
    <property type="project" value="UniProtKB-SubCell"/>
</dbReference>
<protein>
    <submittedName>
        <fullName evidence="5">Uncharacterized protein</fullName>
    </submittedName>
</protein>
<comment type="caution">
    <text evidence="5">The sequence shown here is derived from an EMBL/GenBank/DDBJ whole genome shotgun (WGS) entry which is preliminary data.</text>
</comment>
<evidence type="ECO:0000313" key="5">
    <source>
        <dbReference type="EMBL" id="KAJ7388159.1"/>
    </source>
</evidence>
<proteinExistence type="predicted"/>
<dbReference type="Proteomes" id="UP001163046">
    <property type="component" value="Unassembled WGS sequence"/>
</dbReference>
<organism evidence="5 6">
    <name type="scientific">Desmophyllum pertusum</name>
    <dbReference type="NCBI Taxonomy" id="174260"/>
    <lineage>
        <taxon>Eukaryota</taxon>
        <taxon>Metazoa</taxon>
        <taxon>Cnidaria</taxon>
        <taxon>Anthozoa</taxon>
        <taxon>Hexacorallia</taxon>
        <taxon>Scleractinia</taxon>
        <taxon>Caryophylliina</taxon>
        <taxon>Caryophylliidae</taxon>
        <taxon>Desmophyllum</taxon>
    </lineage>
</organism>
<dbReference type="EMBL" id="MU825597">
    <property type="protein sequence ID" value="KAJ7388159.1"/>
    <property type="molecule type" value="Genomic_DNA"/>
</dbReference>
<accession>A0A9W9ZVX6</accession>
<keyword evidence="2" id="KW-0812">Transmembrane</keyword>
<evidence type="ECO:0000256" key="1">
    <source>
        <dbReference type="ARBA" id="ARBA00004141"/>
    </source>
</evidence>
<dbReference type="Gene3D" id="1.20.1070.10">
    <property type="entry name" value="Rhodopsin 7-helix transmembrane proteins"/>
    <property type="match status" value="1"/>
</dbReference>
<reference evidence="5" key="1">
    <citation type="submission" date="2023-01" db="EMBL/GenBank/DDBJ databases">
        <title>Genome assembly of the deep-sea coral Lophelia pertusa.</title>
        <authorList>
            <person name="Herrera S."/>
            <person name="Cordes E."/>
        </authorList>
    </citation>
    <scope>NUCLEOTIDE SEQUENCE</scope>
    <source>
        <strain evidence="5">USNM1676648</strain>
        <tissue evidence="5">Polyp</tissue>
    </source>
</reference>
<evidence type="ECO:0000256" key="3">
    <source>
        <dbReference type="ARBA" id="ARBA00022989"/>
    </source>
</evidence>
<evidence type="ECO:0000313" key="6">
    <source>
        <dbReference type="Proteomes" id="UP001163046"/>
    </source>
</evidence>
<comment type="subcellular location">
    <subcellularLocation>
        <location evidence="1">Membrane</location>
        <topology evidence="1">Multi-pass membrane protein</topology>
    </subcellularLocation>
</comment>
<dbReference type="AlphaFoldDB" id="A0A9W9ZVX6"/>
<keyword evidence="4" id="KW-0472">Membrane</keyword>
<keyword evidence="6" id="KW-1185">Reference proteome</keyword>
<sequence length="83" mass="9274">MRYWGKACAVLTCLLGTTWLLGLFFLGKASVVMAYLFNIFNVLQLMKGFAMSTNESFAAMEVEGITFGIKRHQELSTRNQSIG</sequence>
<evidence type="ECO:0000256" key="2">
    <source>
        <dbReference type="ARBA" id="ARBA00022692"/>
    </source>
</evidence>
<keyword evidence="3" id="KW-1133">Transmembrane helix</keyword>
<evidence type="ECO:0000256" key="4">
    <source>
        <dbReference type="ARBA" id="ARBA00023136"/>
    </source>
</evidence>